<dbReference type="InterPro" id="IPR029063">
    <property type="entry name" value="SAM-dependent_MTases_sf"/>
</dbReference>
<dbReference type="SMART" id="SM00138">
    <property type="entry name" value="MeTrc"/>
    <property type="match status" value="1"/>
</dbReference>
<dbReference type="PROSITE" id="PS50123">
    <property type="entry name" value="CHER"/>
    <property type="match status" value="1"/>
</dbReference>
<evidence type="ECO:0000259" key="4">
    <source>
        <dbReference type="PROSITE" id="PS50123"/>
    </source>
</evidence>
<dbReference type="PRINTS" id="PR00996">
    <property type="entry name" value="CHERMTFRASE"/>
</dbReference>
<dbReference type="GO" id="GO:0032259">
    <property type="term" value="P:methylation"/>
    <property type="evidence" value="ECO:0007669"/>
    <property type="project" value="UniProtKB-KW"/>
</dbReference>
<feature type="domain" description="CheR-type methyltransferase" evidence="4">
    <location>
        <begin position="1"/>
        <end position="156"/>
    </location>
</feature>
<proteinExistence type="predicted"/>
<dbReference type="CDD" id="cd02440">
    <property type="entry name" value="AdoMet_MTases"/>
    <property type="match status" value="1"/>
</dbReference>
<dbReference type="STRING" id="1236976.JCM16418_3179"/>
<dbReference type="InterPro" id="IPR000780">
    <property type="entry name" value="CheR_MeTrfase"/>
</dbReference>
<dbReference type="InterPro" id="IPR050903">
    <property type="entry name" value="Bact_Chemotaxis_MeTrfase"/>
</dbReference>
<evidence type="ECO:0000256" key="1">
    <source>
        <dbReference type="ARBA" id="ARBA00022603"/>
    </source>
</evidence>
<accession>W7YWN7</accession>
<organism evidence="5 6">
    <name type="scientific">Paenibacillus pini JCM 16418</name>
    <dbReference type="NCBI Taxonomy" id="1236976"/>
    <lineage>
        <taxon>Bacteria</taxon>
        <taxon>Bacillati</taxon>
        <taxon>Bacillota</taxon>
        <taxon>Bacilli</taxon>
        <taxon>Bacillales</taxon>
        <taxon>Paenibacillaceae</taxon>
        <taxon>Paenibacillus</taxon>
    </lineage>
</organism>
<dbReference type="InterPro" id="IPR022642">
    <property type="entry name" value="CheR_C"/>
</dbReference>
<dbReference type="PANTHER" id="PTHR24422">
    <property type="entry name" value="CHEMOTAXIS PROTEIN METHYLTRANSFERASE"/>
    <property type="match status" value="1"/>
</dbReference>
<evidence type="ECO:0000256" key="2">
    <source>
        <dbReference type="ARBA" id="ARBA00022679"/>
    </source>
</evidence>
<sequence>MFYGGRTIYVSMILDGKGILGDTTLTATDIDDGAIAKAKQGIYLERSLKDVPPEVAARYFTKDGQTYICSERLKKSVQFKKQNLLLDKFDQGHDLVVCRNVMIYFTEEAKHKLYHKFAASLRPGGYLFVGSTEQIFSPGQYGLESTETFFYRKINA</sequence>
<evidence type="ECO:0000256" key="3">
    <source>
        <dbReference type="ARBA" id="ARBA00022691"/>
    </source>
</evidence>
<name>W7YWN7_9BACL</name>
<keyword evidence="3" id="KW-0949">S-adenosyl-L-methionine</keyword>
<dbReference type="Pfam" id="PF01739">
    <property type="entry name" value="CheR"/>
    <property type="match status" value="1"/>
</dbReference>
<keyword evidence="2 5" id="KW-0808">Transferase</keyword>
<dbReference type="EMBL" id="BAVZ01000009">
    <property type="protein sequence ID" value="GAF09061.1"/>
    <property type="molecule type" value="Genomic_DNA"/>
</dbReference>
<keyword evidence="1 5" id="KW-0489">Methyltransferase</keyword>
<dbReference type="PANTHER" id="PTHR24422:SF19">
    <property type="entry name" value="CHEMOTAXIS PROTEIN METHYLTRANSFERASE"/>
    <property type="match status" value="1"/>
</dbReference>
<protein>
    <submittedName>
        <fullName evidence="5">Chemotaxis protein methyltransferase CheR</fullName>
    </submittedName>
</protein>
<dbReference type="Proteomes" id="UP000019364">
    <property type="component" value="Unassembled WGS sequence"/>
</dbReference>
<dbReference type="GO" id="GO:0008757">
    <property type="term" value="F:S-adenosylmethionine-dependent methyltransferase activity"/>
    <property type="evidence" value="ECO:0007669"/>
    <property type="project" value="InterPro"/>
</dbReference>
<dbReference type="eggNOG" id="COG1352">
    <property type="taxonomic scope" value="Bacteria"/>
</dbReference>
<dbReference type="SUPFAM" id="SSF53335">
    <property type="entry name" value="S-adenosyl-L-methionine-dependent methyltransferases"/>
    <property type="match status" value="1"/>
</dbReference>
<keyword evidence="6" id="KW-1185">Reference proteome</keyword>
<gene>
    <name evidence="5" type="ORF">JCM16418_3179</name>
</gene>
<evidence type="ECO:0000313" key="5">
    <source>
        <dbReference type="EMBL" id="GAF09061.1"/>
    </source>
</evidence>
<dbReference type="AlphaFoldDB" id="W7YWN7"/>
<reference evidence="5 6" key="1">
    <citation type="journal article" date="2014" name="Genome Announc.">
        <title>Draft Genome Sequence of Paenibacillus pini JCM 16418T, Isolated from the Rhizosphere of Pine Tree.</title>
        <authorList>
            <person name="Yuki M."/>
            <person name="Oshima K."/>
            <person name="Suda W."/>
            <person name="Oshida Y."/>
            <person name="Kitamura K."/>
            <person name="Iida Y."/>
            <person name="Hattori M."/>
            <person name="Ohkuma M."/>
        </authorList>
    </citation>
    <scope>NUCLEOTIDE SEQUENCE [LARGE SCALE GENOMIC DNA]</scope>
    <source>
        <strain evidence="5 6">JCM 16418</strain>
    </source>
</reference>
<comment type="caution">
    <text evidence="5">The sequence shown here is derived from an EMBL/GenBank/DDBJ whole genome shotgun (WGS) entry which is preliminary data.</text>
</comment>
<dbReference type="Gene3D" id="3.40.50.150">
    <property type="entry name" value="Vaccinia Virus protein VP39"/>
    <property type="match status" value="1"/>
</dbReference>
<evidence type="ECO:0000313" key="6">
    <source>
        <dbReference type="Proteomes" id="UP000019364"/>
    </source>
</evidence>